<dbReference type="SUPFAM" id="SSF49464">
    <property type="entry name" value="Carboxypeptidase regulatory domain-like"/>
    <property type="match status" value="1"/>
</dbReference>
<dbReference type="Gene3D" id="2.40.170.20">
    <property type="entry name" value="TonB-dependent receptor, beta-barrel domain"/>
    <property type="match status" value="1"/>
</dbReference>
<keyword evidence="12 19" id="KW-0675">Receptor</keyword>
<evidence type="ECO:0000256" key="4">
    <source>
        <dbReference type="ARBA" id="ARBA00022452"/>
    </source>
</evidence>
<name>A0ABZ2ZAN7_9BACT</name>
<protein>
    <submittedName>
        <fullName evidence="19">TonB-dependent receptor</fullName>
    </submittedName>
</protein>
<proteinExistence type="inferred from homology"/>
<feature type="domain" description="TonB-dependent receptor plug" evidence="18">
    <location>
        <begin position="154"/>
        <end position="252"/>
    </location>
</feature>
<evidence type="ECO:0000256" key="9">
    <source>
        <dbReference type="ARBA" id="ARBA00023065"/>
    </source>
</evidence>
<organism evidence="19 20">
    <name type="scientific">Chitinophaga caseinilytica</name>
    <dbReference type="NCBI Taxonomy" id="2267521"/>
    <lineage>
        <taxon>Bacteria</taxon>
        <taxon>Pseudomonadati</taxon>
        <taxon>Bacteroidota</taxon>
        <taxon>Chitinophagia</taxon>
        <taxon>Chitinophagales</taxon>
        <taxon>Chitinophagaceae</taxon>
        <taxon>Chitinophaga</taxon>
    </lineage>
</organism>
<evidence type="ECO:0000256" key="15">
    <source>
        <dbReference type="RuleBase" id="RU003357"/>
    </source>
</evidence>
<dbReference type="CDD" id="cd01347">
    <property type="entry name" value="ligand_gated_channel"/>
    <property type="match status" value="1"/>
</dbReference>
<evidence type="ECO:0000256" key="16">
    <source>
        <dbReference type="SAM" id="SignalP"/>
    </source>
</evidence>
<dbReference type="InterPro" id="IPR036942">
    <property type="entry name" value="Beta-barrel_TonB_sf"/>
</dbReference>
<dbReference type="PROSITE" id="PS52016">
    <property type="entry name" value="TONB_DEPENDENT_REC_3"/>
    <property type="match status" value="1"/>
</dbReference>
<dbReference type="NCBIfam" id="TIGR01783">
    <property type="entry name" value="TonB-siderophor"/>
    <property type="match status" value="1"/>
</dbReference>
<dbReference type="Gene3D" id="2.170.130.10">
    <property type="entry name" value="TonB-dependent receptor, plug domain"/>
    <property type="match status" value="1"/>
</dbReference>
<keyword evidence="8" id="KW-0408">Iron</keyword>
<gene>
    <name evidence="19" type="ORF">WJU22_12010</name>
</gene>
<feature type="chain" id="PRO_5046213564" evidence="16">
    <location>
        <begin position="21"/>
        <end position="826"/>
    </location>
</feature>
<keyword evidence="7 16" id="KW-0732">Signal</keyword>
<dbReference type="PANTHER" id="PTHR32552">
    <property type="entry name" value="FERRICHROME IRON RECEPTOR-RELATED"/>
    <property type="match status" value="1"/>
</dbReference>
<evidence type="ECO:0000256" key="5">
    <source>
        <dbReference type="ARBA" id="ARBA00022496"/>
    </source>
</evidence>
<keyword evidence="9" id="KW-0406">Ion transport</keyword>
<dbReference type="Pfam" id="PF00593">
    <property type="entry name" value="TonB_dep_Rec_b-barrel"/>
    <property type="match status" value="1"/>
</dbReference>
<dbReference type="InterPro" id="IPR012910">
    <property type="entry name" value="Plug_dom"/>
</dbReference>
<comment type="similarity">
    <text evidence="2 14 15">Belongs to the TonB-dependent receptor family.</text>
</comment>
<evidence type="ECO:0000313" key="19">
    <source>
        <dbReference type="EMBL" id="WZN48895.1"/>
    </source>
</evidence>
<keyword evidence="5" id="KW-0410">Iron transport</keyword>
<evidence type="ECO:0000256" key="11">
    <source>
        <dbReference type="ARBA" id="ARBA00023136"/>
    </source>
</evidence>
<evidence type="ECO:0000259" key="17">
    <source>
        <dbReference type="Pfam" id="PF00593"/>
    </source>
</evidence>
<evidence type="ECO:0000256" key="3">
    <source>
        <dbReference type="ARBA" id="ARBA00022448"/>
    </source>
</evidence>
<comment type="subcellular location">
    <subcellularLocation>
        <location evidence="1 14">Cell outer membrane</location>
        <topology evidence="1 14">Multi-pass membrane protein</topology>
    </subcellularLocation>
</comment>
<keyword evidence="20" id="KW-1185">Reference proteome</keyword>
<keyword evidence="10 15" id="KW-0798">TonB box</keyword>
<keyword evidence="6 14" id="KW-0812">Transmembrane</keyword>
<dbReference type="EMBL" id="CP150096">
    <property type="protein sequence ID" value="WZN48895.1"/>
    <property type="molecule type" value="Genomic_DNA"/>
</dbReference>
<evidence type="ECO:0000313" key="20">
    <source>
        <dbReference type="Proteomes" id="UP001449657"/>
    </source>
</evidence>
<feature type="signal peptide" evidence="16">
    <location>
        <begin position="1"/>
        <end position="20"/>
    </location>
</feature>
<evidence type="ECO:0000256" key="2">
    <source>
        <dbReference type="ARBA" id="ARBA00009810"/>
    </source>
</evidence>
<reference evidence="19 20" key="1">
    <citation type="submission" date="2024-03" db="EMBL/GenBank/DDBJ databases">
        <title>Chitinophaga caseinilytica sp. nov., a casein hydrolysing bacterium isolated from forest soil.</title>
        <authorList>
            <person name="Lee D.S."/>
            <person name="Han D.M."/>
            <person name="Baek J.H."/>
            <person name="Choi D.G."/>
            <person name="Jeon J.H."/>
            <person name="Jeon C.O."/>
        </authorList>
    </citation>
    <scope>NUCLEOTIDE SEQUENCE [LARGE SCALE GENOMIC DNA]</scope>
    <source>
        <strain evidence="19 20">KACC 19118</strain>
    </source>
</reference>
<dbReference type="InterPro" id="IPR000531">
    <property type="entry name" value="Beta-barrel_TonB"/>
</dbReference>
<dbReference type="Proteomes" id="UP001449657">
    <property type="component" value="Chromosome"/>
</dbReference>
<evidence type="ECO:0000256" key="7">
    <source>
        <dbReference type="ARBA" id="ARBA00022729"/>
    </source>
</evidence>
<dbReference type="SUPFAM" id="SSF56935">
    <property type="entry name" value="Porins"/>
    <property type="match status" value="1"/>
</dbReference>
<dbReference type="InterPro" id="IPR010105">
    <property type="entry name" value="TonB_sidphr_rcpt"/>
</dbReference>
<keyword evidence="13 14" id="KW-0998">Cell outer membrane</keyword>
<dbReference type="Pfam" id="PF07715">
    <property type="entry name" value="Plug"/>
    <property type="match status" value="1"/>
</dbReference>
<evidence type="ECO:0000256" key="1">
    <source>
        <dbReference type="ARBA" id="ARBA00004571"/>
    </source>
</evidence>
<evidence type="ECO:0000256" key="6">
    <source>
        <dbReference type="ARBA" id="ARBA00022692"/>
    </source>
</evidence>
<dbReference type="PANTHER" id="PTHR32552:SF68">
    <property type="entry name" value="FERRICHROME OUTER MEMBRANE TRANSPORTER_PHAGE RECEPTOR"/>
    <property type="match status" value="1"/>
</dbReference>
<accession>A0ABZ2ZAN7</accession>
<feature type="domain" description="TonB-dependent receptor-like beta-barrel" evidence="17">
    <location>
        <begin position="329"/>
        <end position="792"/>
    </location>
</feature>
<evidence type="ECO:0000256" key="8">
    <source>
        <dbReference type="ARBA" id="ARBA00023004"/>
    </source>
</evidence>
<dbReference type="Gene3D" id="2.60.40.1120">
    <property type="entry name" value="Carboxypeptidase-like, regulatory domain"/>
    <property type="match status" value="1"/>
</dbReference>
<evidence type="ECO:0000256" key="12">
    <source>
        <dbReference type="ARBA" id="ARBA00023170"/>
    </source>
</evidence>
<dbReference type="InterPro" id="IPR037066">
    <property type="entry name" value="Plug_dom_sf"/>
</dbReference>
<dbReference type="InterPro" id="IPR008969">
    <property type="entry name" value="CarboxyPept-like_regulatory"/>
</dbReference>
<keyword evidence="4 14" id="KW-1134">Transmembrane beta strand</keyword>
<dbReference type="Pfam" id="PF13715">
    <property type="entry name" value="CarbopepD_reg_2"/>
    <property type="match status" value="1"/>
</dbReference>
<evidence type="ECO:0000259" key="18">
    <source>
        <dbReference type="Pfam" id="PF07715"/>
    </source>
</evidence>
<evidence type="ECO:0000256" key="10">
    <source>
        <dbReference type="ARBA" id="ARBA00023077"/>
    </source>
</evidence>
<evidence type="ECO:0000256" key="14">
    <source>
        <dbReference type="PROSITE-ProRule" id="PRU01360"/>
    </source>
</evidence>
<keyword evidence="3 14" id="KW-0813">Transport</keyword>
<sequence length="826" mass="90647">MKQVYLLMLAGALGAHTAAARSTYYITAAVSDTAATLSEEENPAKGSLKGHVSTADGKPAGFVTVVVRELNRGTTTGEDGSFSLRNLKPGSYTLFISSVGLKPVEKQITITGEQGTEINISLEETAHQLSEVVISDKRTQNDRPVNLSKLPIPVMDLPQAVAVIGQATIREQQAQRLSDVVKNVNGVYLASTRAGTQETFSARGYGFGSYNMFKNGARVNSGTFPEMSSLERVEVLKGSAAILYGQVAPGAVMNLVTKQPKFEGGGEVSMRVGSYDLYKPSFDIYGPISGKVAYRVNGTYESAGSYRDHVSSKRYYVNPSLLFKVSPRTEIIVQGDYLKHDYTPDFGIGTNNGKSIVDVPRNTFFGTSWQYSKVQQATAGVTVRHQLNSNWSINGNVAFQQYKRDYYSIERLQFSKDSLDRPLGKALNDERYVSATIDLTGKFRTGSVEHTVLAGVDADKYTTDNTTAWDFEGGYGTSKNLYDKISFRDLGQKPGRQDMPMATAREINRLPVSRFGGYVQDLVSISEKLKVLAGIRWSYIGNEAQRKTVYKTGAETFTKGQYDNAFSPRFGVVYKPIPTTALFVSYSNSFTTNSGYDLNKEALKPSLIDQYEAGVKNDFFAGKLSANLTVYKIRNSNLAQVATYTRDGQINGDANMKELIGGTTSNGVEIDLAGHPVAGLDIVAGYSYNDIFVSKAITPAEGKTNGNLLKGDRLVNNPHHTANASVFYTLQNGGAKGLKFGVMAFYTGDRNVGWNNTTAQPDRMFNVKGYTTLDLNIGYGWKQFSVMAKLSNITNEYNFLVHENYSINPIPPRQFTATVAYRFKYK</sequence>
<dbReference type="RefSeq" id="WP_341843473.1">
    <property type="nucleotide sequence ID" value="NZ_CP149792.1"/>
</dbReference>
<evidence type="ECO:0000256" key="13">
    <source>
        <dbReference type="ARBA" id="ARBA00023237"/>
    </source>
</evidence>
<dbReference type="InterPro" id="IPR039426">
    <property type="entry name" value="TonB-dep_rcpt-like"/>
</dbReference>
<keyword evidence="11 14" id="KW-0472">Membrane</keyword>